<feature type="domain" description="Tetrapyrrole methylase" evidence="10">
    <location>
        <begin position="8"/>
        <end position="219"/>
    </location>
</feature>
<keyword evidence="7" id="KW-0627">Porphyrin biosynthesis</keyword>
<organism evidence="12 14">
    <name type="scientific">Alkalihalobacillus alcalophilus ATCC 27647 = CGMCC 1.3604</name>
    <dbReference type="NCBI Taxonomy" id="1218173"/>
    <lineage>
        <taxon>Bacteria</taxon>
        <taxon>Bacillati</taxon>
        <taxon>Bacillota</taxon>
        <taxon>Bacilli</taxon>
        <taxon>Bacillales</taxon>
        <taxon>Bacillaceae</taxon>
        <taxon>Alkalihalobacillus</taxon>
    </lineage>
</organism>
<evidence type="ECO:0000313" key="13">
    <source>
        <dbReference type="EMBL" id="THG88988.1"/>
    </source>
</evidence>
<proteinExistence type="inferred from homology"/>
<dbReference type="InterPro" id="IPR036108">
    <property type="entry name" value="4pyrrol_syn_uPrphyn_synt_sf"/>
</dbReference>
<evidence type="ECO:0000256" key="5">
    <source>
        <dbReference type="ARBA" id="ARBA00022679"/>
    </source>
</evidence>
<gene>
    <name evidence="13" type="ORF">AJ85_20155</name>
    <name evidence="12" type="ORF">BALCAV_0212200</name>
</gene>
<dbReference type="InterPro" id="IPR000878">
    <property type="entry name" value="4pyrrol_Mease"/>
</dbReference>
<name>A0A094XE70_ALKAL</name>
<protein>
    <recommendedName>
        <fullName evidence="3">Uroporphyrinogen-III C-methyltransferase</fullName>
        <ecNumber evidence="2">2.1.1.107</ecNumber>
    </recommendedName>
    <alternativeName>
        <fullName evidence="8">Uroporphyrinogen III methylase</fullName>
    </alternativeName>
</protein>
<dbReference type="Pfam" id="PF00590">
    <property type="entry name" value="TP_methylase"/>
    <property type="match status" value="1"/>
</dbReference>
<dbReference type="InterPro" id="IPR035996">
    <property type="entry name" value="4pyrrol_Methylase_sf"/>
</dbReference>
<dbReference type="InterPro" id="IPR050161">
    <property type="entry name" value="Siro_Cobalamin_biosynth"/>
</dbReference>
<dbReference type="Gene3D" id="3.40.50.10090">
    <property type="match status" value="2"/>
</dbReference>
<dbReference type="GO" id="GO:0032259">
    <property type="term" value="P:methylation"/>
    <property type="evidence" value="ECO:0007669"/>
    <property type="project" value="UniProtKB-KW"/>
</dbReference>
<dbReference type="RefSeq" id="WP_003324342.1">
    <property type="nucleotide sequence ID" value="NZ_ALPT02000037.1"/>
</dbReference>
<dbReference type="NCBIfam" id="TIGR01469">
    <property type="entry name" value="cobA_cysG_Cterm"/>
    <property type="match status" value="1"/>
</dbReference>
<dbReference type="OrthoDB" id="9815856at2"/>
<evidence type="ECO:0000256" key="2">
    <source>
        <dbReference type="ARBA" id="ARBA00012162"/>
    </source>
</evidence>
<keyword evidence="6" id="KW-0949">S-adenosyl-L-methionine</keyword>
<dbReference type="GO" id="GO:0004851">
    <property type="term" value="F:uroporphyrin-III C-methyltransferase activity"/>
    <property type="evidence" value="ECO:0007669"/>
    <property type="project" value="UniProtKB-EC"/>
</dbReference>
<evidence type="ECO:0000259" key="11">
    <source>
        <dbReference type="Pfam" id="PF02602"/>
    </source>
</evidence>
<keyword evidence="14" id="KW-1185">Reference proteome</keyword>
<evidence type="ECO:0000313" key="15">
    <source>
        <dbReference type="Proteomes" id="UP000297014"/>
    </source>
</evidence>
<dbReference type="SUPFAM" id="SSF69618">
    <property type="entry name" value="HemD-like"/>
    <property type="match status" value="1"/>
</dbReference>
<dbReference type="EMBL" id="JALP01000278">
    <property type="protein sequence ID" value="THG88988.1"/>
    <property type="molecule type" value="Genomic_DNA"/>
</dbReference>
<dbReference type="Proteomes" id="UP000002754">
    <property type="component" value="Unassembled WGS sequence"/>
</dbReference>
<dbReference type="Gene3D" id="3.30.950.10">
    <property type="entry name" value="Methyltransferase, Cobalt-precorrin-4 Transmethylase, Domain 2"/>
    <property type="match status" value="1"/>
</dbReference>
<dbReference type="AlphaFoldDB" id="A0A094XE70"/>
<dbReference type="GO" id="GO:0004852">
    <property type="term" value="F:uroporphyrinogen-III synthase activity"/>
    <property type="evidence" value="ECO:0007669"/>
    <property type="project" value="InterPro"/>
</dbReference>
<reference evidence="13 15" key="2">
    <citation type="submission" date="2014-01" db="EMBL/GenBank/DDBJ databases">
        <title>Draft genome sequencing of Bacillus alcalophilus CGMCC 1.3604.</title>
        <authorList>
            <person name="Yang J."/>
            <person name="Diao L."/>
            <person name="Yang S."/>
        </authorList>
    </citation>
    <scope>NUCLEOTIDE SEQUENCE [LARGE SCALE GENOMIC DNA]</scope>
    <source>
        <strain evidence="13 15">CGMCC 1.3604</strain>
    </source>
</reference>
<dbReference type="NCBIfam" id="NF004790">
    <property type="entry name" value="PRK06136.1"/>
    <property type="match status" value="1"/>
</dbReference>
<keyword evidence="5 9" id="KW-0808">Transferase</keyword>
<accession>A0A094XE70</accession>
<dbReference type="InterPro" id="IPR014777">
    <property type="entry name" value="4pyrrole_Mease_sub1"/>
</dbReference>
<dbReference type="FunFam" id="3.30.950.10:FF:000001">
    <property type="entry name" value="Siroheme synthase"/>
    <property type="match status" value="1"/>
</dbReference>
<evidence type="ECO:0000259" key="10">
    <source>
        <dbReference type="Pfam" id="PF00590"/>
    </source>
</evidence>
<evidence type="ECO:0000256" key="3">
    <source>
        <dbReference type="ARBA" id="ARBA00018323"/>
    </source>
</evidence>
<dbReference type="SUPFAM" id="SSF53790">
    <property type="entry name" value="Tetrapyrrole methylase"/>
    <property type="match status" value="1"/>
</dbReference>
<evidence type="ECO:0000256" key="4">
    <source>
        <dbReference type="ARBA" id="ARBA00022603"/>
    </source>
</evidence>
<dbReference type="eggNOG" id="COG0007">
    <property type="taxonomic scope" value="Bacteria"/>
</dbReference>
<dbReference type="InterPro" id="IPR006366">
    <property type="entry name" value="CobA/CysG_C"/>
</dbReference>
<dbReference type="FunFam" id="3.40.1010.10:FF:000001">
    <property type="entry name" value="Siroheme synthase"/>
    <property type="match status" value="1"/>
</dbReference>
<dbReference type="Pfam" id="PF02602">
    <property type="entry name" value="HEM4"/>
    <property type="match status" value="1"/>
</dbReference>
<keyword evidence="4 9" id="KW-0489">Methyltransferase</keyword>
<dbReference type="GO" id="GO:0019354">
    <property type="term" value="P:siroheme biosynthetic process"/>
    <property type="evidence" value="ECO:0007669"/>
    <property type="project" value="InterPro"/>
</dbReference>
<dbReference type="PROSITE" id="PS00839">
    <property type="entry name" value="SUMT_1"/>
    <property type="match status" value="1"/>
</dbReference>
<evidence type="ECO:0000313" key="12">
    <source>
        <dbReference type="EMBL" id="KGA97085.1"/>
    </source>
</evidence>
<evidence type="ECO:0000256" key="6">
    <source>
        <dbReference type="ARBA" id="ARBA00022691"/>
    </source>
</evidence>
<evidence type="ECO:0000313" key="14">
    <source>
        <dbReference type="Proteomes" id="UP000002754"/>
    </source>
</evidence>
<comment type="similarity">
    <text evidence="1 9">Belongs to the precorrin methyltransferase family.</text>
</comment>
<dbReference type="InterPro" id="IPR014776">
    <property type="entry name" value="4pyrrole_Mease_sub2"/>
</dbReference>
<sequence>MRQKQGIVYLVGAGPGDIRLLTIKGFEVLQKADVVLYDRLIHPLLLEWTKPDAEIIYCGKLPDRHLLRQEAINDLLVKKGQEGKIVVRLKGGDPSVFGRVAEEADALQAASVPFEIVPGITAGIGASTYAGISVTHRDYGGSFAVVTGHNKTASGEPTVDWQALSKGVDTIAFYMGVKNLPYISENLLLNGKDPDTPVSIIQWGTLGKQKVLKATLKTVAKKAKEEKVENPAITLVGDVNHLRQGKSWFERQPLFGQHILFARTDDEPSSTVESLRDLGAEVFEYPRFQIRFSEDKQIDYRLYDCLYFLSPKSVQAFFKHITDIGLDIRFIQADFVVRSKKSAKLLSSYACSSITIDEMEPGKKVLVLGEEMSEQEKSSLKKKLGDFDYFVSYQKALVSQSAATFERLWDEGRIETIVFPNEKSVVQITDALAKTKYTPTLISKHVEVICYGPISYQKAIELGYVGAKVLEHPNKEELIQKLGYSLVKR</sequence>
<dbReference type="InterPro" id="IPR003754">
    <property type="entry name" value="4pyrrol_synth_uPrphyn_synth"/>
</dbReference>
<evidence type="ECO:0000256" key="1">
    <source>
        <dbReference type="ARBA" id="ARBA00005879"/>
    </source>
</evidence>
<dbReference type="EC" id="2.1.1.107" evidence="2"/>
<dbReference type="Gene3D" id="3.40.1010.10">
    <property type="entry name" value="Cobalt-precorrin-4 Transmethylase, Domain 1"/>
    <property type="match status" value="1"/>
</dbReference>
<feature type="domain" description="Tetrapyrrole biosynthesis uroporphyrinogen III synthase" evidence="11">
    <location>
        <begin position="270"/>
        <end position="480"/>
    </location>
</feature>
<dbReference type="STRING" id="1218173.BALCAV_0212200"/>
<dbReference type="EMBL" id="ALPT02000037">
    <property type="protein sequence ID" value="KGA97085.1"/>
    <property type="molecule type" value="Genomic_DNA"/>
</dbReference>
<dbReference type="InterPro" id="IPR003043">
    <property type="entry name" value="Uropor_MeTrfase_CS"/>
</dbReference>
<evidence type="ECO:0000256" key="9">
    <source>
        <dbReference type="RuleBase" id="RU003960"/>
    </source>
</evidence>
<evidence type="ECO:0000256" key="8">
    <source>
        <dbReference type="ARBA" id="ARBA00079776"/>
    </source>
</evidence>
<dbReference type="PANTHER" id="PTHR45790:SF3">
    <property type="entry name" value="S-ADENOSYL-L-METHIONINE-DEPENDENT UROPORPHYRINOGEN III METHYLTRANSFERASE, CHLOROPLASTIC"/>
    <property type="match status" value="1"/>
</dbReference>
<reference evidence="12 14" key="1">
    <citation type="journal article" date="2014" name="Genome Announc.">
        <title>Draft Genome Sequence of Bacillus alcalophilus AV1934, a Classic Alkaliphile Isolated from Human Feces in 1934.</title>
        <authorList>
            <person name="Attie O."/>
            <person name="Jayaprakash A."/>
            <person name="Shah H."/>
            <person name="Paulsen I.T."/>
            <person name="Morino M."/>
            <person name="Takahashi Y."/>
            <person name="Narumi I."/>
            <person name="Sachidanandam R."/>
            <person name="Satoh K."/>
            <person name="Ito M."/>
            <person name="Krulwich T.A."/>
        </authorList>
    </citation>
    <scope>NUCLEOTIDE SEQUENCE [LARGE SCALE GENOMIC DNA]</scope>
    <source>
        <strain evidence="12 14">AV1934</strain>
    </source>
</reference>
<dbReference type="PANTHER" id="PTHR45790">
    <property type="entry name" value="SIROHEME SYNTHASE-RELATED"/>
    <property type="match status" value="1"/>
</dbReference>
<dbReference type="PROSITE" id="PS00840">
    <property type="entry name" value="SUMT_2"/>
    <property type="match status" value="1"/>
</dbReference>
<dbReference type="CDD" id="cd11642">
    <property type="entry name" value="SUMT"/>
    <property type="match status" value="1"/>
</dbReference>
<comment type="caution">
    <text evidence="12">The sequence shown here is derived from an EMBL/GenBank/DDBJ whole genome shotgun (WGS) entry which is preliminary data.</text>
</comment>
<evidence type="ECO:0000256" key="7">
    <source>
        <dbReference type="ARBA" id="ARBA00023244"/>
    </source>
</evidence>
<dbReference type="Proteomes" id="UP000297014">
    <property type="component" value="Unassembled WGS sequence"/>
</dbReference>